<dbReference type="AlphaFoldDB" id="Q3URB8"/>
<reference evidence="2" key="6">
    <citation type="submission" date="2004-03" db="EMBL/GenBank/DDBJ databases">
        <authorList>
            <person name="Arakawa T."/>
            <person name="Carninci P."/>
            <person name="Fukuda S."/>
            <person name="Hashizume W."/>
            <person name="Hayashida K."/>
            <person name="Hori F."/>
            <person name="Iida J."/>
            <person name="Imamura K."/>
            <person name="Imotani K."/>
            <person name="Itoh M."/>
            <person name="Kanagawa S."/>
            <person name="Kawai J."/>
            <person name="Kojima M."/>
            <person name="Konno H."/>
            <person name="Murata M."/>
            <person name="Nakamura M."/>
            <person name="Ninomiya N."/>
            <person name="Nishiyori H."/>
            <person name="Nomura K."/>
            <person name="Ohno M."/>
            <person name="Sakazume N."/>
            <person name="Sano H."/>
            <person name="Sasaki D."/>
            <person name="Shibata K."/>
            <person name="Shiraki T."/>
            <person name="Tagami M."/>
            <person name="Tagami Y."/>
            <person name="Waki K."/>
            <person name="Watahiki A."/>
            <person name="Muramatsu M."/>
            <person name="Hayashizaki Y."/>
        </authorList>
    </citation>
    <scope>NUCLEOTIDE SEQUENCE</scope>
    <source>
        <strain evidence="2">C57BL/6J</strain>
        <tissue evidence="2">Hippocampus</tissue>
    </source>
</reference>
<gene>
    <name evidence="3" type="primary">Unc13a</name>
    <name evidence="3" type="synonym">Glt25d1</name>
</gene>
<dbReference type="EMBL" id="AK141620">
    <property type="protein sequence ID" value="BAE24770.1"/>
    <property type="molecule type" value="mRNA"/>
</dbReference>
<protein>
    <submittedName>
        <fullName evidence="2">Uncharacterized protein</fullName>
    </submittedName>
</protein>
<reference evidence="2" key="3">
    <citation type="journal article" date="2000" name="Genome Res.">
        <title>RIKEN integrated sequence analysis (RISA) system--384-format sequencing pipeline with 384 multicapillary sequencer.</title>
        <authorList>
            <person name="Shibata K."/>
            <person name="Itoh M."/>
            <person name="Aizawa K."/>
            <person name="Nagaoka S."/>
            <person name="Sasaki N."/>
            <person name="Carninci P."/>
            <person name="Konno H."/>
            <person name="Akiyama J."/>
            <person name="Nishi K."/>
            <person name="Kitsunai T."/>
            <person name="Tashiro H."/>
            <person name="Itoh M."/>
            <person name="Sumi N."/>
            <person name="Ishii Y."/>
            <person name="Nakamura S."/>
            <person name="Hazama M."/>
            <person name="Nishine T."/>
            <person name="Harada A."/>
            <person name="Yamamoto R."/>
            <person name="Matsumoto H."/>
            <person name="Sakaguchi S."/>
            <person name="Ikegami T."/>
            <person name="Kashiwagi K."/>
            <person name="Fujiwake S."/>
            <person name="Inoue K."/>
            <person name="Togawa Y."/>
            <person name="Izawa M."/>
            <person name="Ohara E."/>
            <person name="Watahiki M."/>
            <person name="Yoneda Y."/>
            <person name="Ishikawa T."/>
            <person name="Ozawa K."/>
            <person name="Tanaka T."/>
            <person name="Matsuura S."/>
            <person name="Kawai J."/>
            <person name="Okazaki Y."/>
            <person name="Muramatsu M."/>
            <person name="Inoue Y."/>
            <person name="Kira A."/>
            <person name="Hayashizaki Y."/>
        </authorList>
    </citation>
    <scope>NUCLEOTIDE SEQUENCE</scope>
    <source>
        <strain evidence="2">C57BL/6J</strain>
        <tissue evidence="2">Hippocampus</tissue>
    </source>
</reference>
<feature type="region of interest" description="Disordered" evidence="1">
    <location>
        <begin position="48"/>
        <end position="101"/>
    </location>
</feature>
<name>Q3URB8_MOUSE</name>
<reference evidence="2" key="2">
    <citation type="journal article" date="2000" name="Genome Res.">
        <title>Normalization and subtraction of cap-trapper-selected cDNAs to prepare full-length cDNA libraries for rapid discovery of new genes.</title>
        <authorList>
            <person name="Carninci P."/>
            <person name="Shibata Y."/>
            <person name="Hayatsu N."/>
            <person name="Sugahara Y."/>
            <person name="Shibata K."/>
            <person name="Itoh M."/>
            <person name="Konno H."/>
            <person name="Okazaki Y."/>
            <person name="Muramatsu M."/>
            <person name="Hayashizaki Y."/>
        </authorList>
    </citation>
    <scope>NUCLEOTIDE SEQUENCE</scope>
    <source>
        <strain evidence="2">C57BL/6J</strain>
        <tissue evidence="2">Hippocampus</tissue>
    </source>
</reference>
<dbReference type="AGR" id="MGI:3051532"/>
<dbReference type="MGI" id="MGI:3051532">
    <property type="gene designation" value="Unc13a"/>
</dbReference>
<evidence type="ECO:0000256" key="1">
    <source>
        <dbReference type="SAM" id="MobiDB-lite"/>
    </source>
</evidence>
<reference evidence="2" key="5">
    <citation type="journal article" date="2002" name="Nature">
        <title>Analysis of the mouse transcriptome based on functional annotation of 60,770 full-length cDNAs.</title>
        <authorList>
            <consortium name="The FANTOM Consortium and the RIKEN Genome Exploration Research Group Phase I and II Team"/>
        </authorList>
    </citation>
    <scope>NUCLEOTIDE SEQUENCE</scope>
    <source>
        <strain evidence="2">C57BL/6J</strain>
        <tissue evidence="2">Hippocampus</tissue>
    </source>
</reference>
<accession>Q3URB8</accession>
<reference evidence="2" key="8">
    <citation type="journal article" date="2005" name="Science">
        <title>Antisense Transcription in the Mammalian Transcriptome.</title>
        <authorList>
            <consortium name="RIKEN Genome Exploration Research Group and Genome Science Group (Genome Network Project Core Group) and the FANTOM Consortium"/>
        </authorList>
    </citation>
    <scope>NUCLEOTIDE SEQUENCE</scope>
    <source>
        <strain evidence="2">C57BL/6J</strain>
        <tissue evidence="2">Hippocampus</tissue>
    </source>
</reference>
<organism evidence="2">
    <name type="scientific">Mus musculus</name>
    <name type="common">Mouse</name>
    <dbReference type="NCBI Taxonomy" id="10090"/>
    <lineage>
        <taxon>Eukaryota</taxon>
        <taxon>Metazoa</taxon>
        <taxon>Chordata</taxon>
        <taxon>Craniata</taxon>
        <taxon>Vertebrata</taxon>
        <taxon>Euteleostomi</taxon>
        <taxon>Mammalia</taxon>
        <taxon>Eutheria</taxon>
        <taxon>Euarchontoglires</taxon>
        <taxon>Glires</taxon>
        <taxon>Rodentia</taxon>
        <taxon>Myomorpha</taxon>
        <taxon>Muroidea</taxon>
        <taxon>Muridae</taxon>
        <taxon>Murinae</taxon>
        <taxon>Mus</taxon>
        <taxon>Mus</taxon>
    </lineage>
</organism>
<evidence type="ECO:0000313" key="3">
    <source>
        <dbReference type="MGI" id="MGI:3051532"/>
    </source>
</evidence>
<sequence length="101" mass="10947">MSKLPRPEQASSHPKKMVPTVQLTVNLVLKGQQHPGLLVNTLLRPRGAPQYRWAPQGPKHMSSQGTPEIQGQREALEVRGGQGSPSPGTRGVGDLQGHEYP</sequence>
<reference evidence="2" key="4">
    <citation type="journal article" date="2001" name="Nature">
        <title>Functional annotation of a full-length mouse cDNA collection.</title>
        <authorList>
            <consortium name="The RIKEN Genome Exploration Research Group Phase II Team and the FANTOM Consortium"/>
        </authorList>
    </citation>
    <scope>NUCLEOTIDE SEQUENCE</scope>
    <source>
        <strain evidence="2">C57BL/6J</strain>
        <tissue evidence="2">Hippocampus</tissue>
    </source>
</reference>
<evidence type="ECO:0000313" key="2">
    <source>
        <dbReference type="EMBL" id="BAE24770.1"/>
    </source>
</evidence>
<reference evidence="2" key="1">
    <citation type="journal article" date="1999" name="Methods Enzymol.">
        <title>High-efficiency full-length cDNA cloning.</title>
        <authorList>
            <person name="Carninci P."/>
            <person name="Hayashizaki Y."/>
        </authorList>
    </citation>
    <scope>NUCLEOTIDE SEQUENCE</scope>
    <source>
        <strain evidence="2">C57BL/6J</strain>
        <tissue evidence="2">Hippocampus</tissue>
    </source>
</reference>
<reference evidence="2" key="7">
    <citation type="journal article" date="2005" name="Science">
        <title>The Transcriptional Landscape of the Mammalian Genome.</title>
        <authorList>
            <consortium name="The FANTOM Consortium"/>
            <consortium name="Riken Genome Exploration Research Group and Genome Science Group (Genome Network Project Core Group)"/>
        </authorList>
    </citation>
    <scope>NUCLEOTIDE SEQUENCE</scope>
    <source>
        <strain evidence="2">C57BL/6J</strain>
        <tissue evidence="2">Hippocampus</tissue>
    </source>
</reference>
<proteinExistence type="evidence at transcript level"/>